<gene>
    <name evidence="1" type="ORF">SAMN03080602_03731</name>
</gene>
<dbReference type="RefSeq" id="WP_085500427.1">
    <property type="nucleotide sequence ID" value="NZ_FXAO01000009.1"/>
</dbReference>
<protein>
    <recommendedName>
        <fullName evidence="3">YHS domain-containing protein</fullName>
    </recommendedName>
</protein>
<accession>A0A1X7L347</accession>
<dbReference type="AlphaFoldDB" id="A0A1X7L347"/>
<dbReference type="Proteomes" id="UP000193420">
    <property type="component" value="Unassembled WGS sequence"/>
</dbReference>
<evidence type="ECO:0000313" key="2">
    <source>
        <dbReference type="Proteomes" id="UP000193420"/>
    </source>
</evidence>
<dbReference type="EMBL" id="FXAO01000009">
    <property type="protein sequence ID" value="SMG48281.1"/>
    <property type="molecule type" value="Genomic_DNA"/>
</dbReference>
<sequence>MNATNYNKSIKWLLVLSWSLFLGMGSLMAQSHSYSTDESMIALNGYSSVSYIENGKAQLGKKEYKATYDGLTYYFMNKQQLEKFKANPVKYIPQYGGWCAFAVSLGGKFHPEPNSFRVIDGKLYLFTINVEGDFVKVWEKEGKEKHIAQANKNWQNMAKFQTFAP</sequence>
<proteinExistence type="predicted"/>
<reference evidence="2" key="1">
    <citation type="submission" date="2017-04" db="EMBL/GenBank/DDBJ databases">
        <authorList>
            <person name="Varghese N."/>
            <person name="Submissions S."/>
        </authorList>
    </citation>
    <scope>NUCLEOTIDE SEQUENCE [LARGE SCALE GENOMIC DNA]</scope>
    <source>
        <strain evidence="2">DSM 19835</strain>
    </source>
</reference>
<name>A0A1X7L347_9FLAO</name>
<evidence type="ECO:0000313" key="1">
    <source>
        <dbReference type="EMBL" id="SMG48281.1"/>
    </source>
</evidence>
<keyword evidence="2" id="KW-1185">Reference proteome</keyword>
<dbReference type="STRING" id="188872.SAMN03080602_03731"/>
<evidence type="ECO:0008006" key="3">
    <source>
        <dbReference type="Google" id="ProtNLM"/>
    </source>
</evidence>
<dbReference type="OrthoDB" id="344729at2"/>
<dbReference type="NCBIfam" id="NF041384">
    <property type="entry name" value="YHS_seleno_dom"/>
    <property type="match status" value="1"/>
</dbReference>
<organism evidence="1 2">
    <name type="scientific">Arenibacter troitsensis</name>
    <dbReference type="NCBI Taxonomy" id="188872"/>
    <lineage>
        <taxon>Bacteria</taxon>
        <taxon>Pseudomonadati</taxon>
        <taxon>Bacteroidota</taxon>
        <taxon>Flavobacteriia</taxon>
        <taxon>Flavobacteriales</taxon>
        <taxon>Flavobacteriaceae</taxon>
        <taxon>Arenibacter</taxon>
    </lineage>
</organism>